<evidence type="ECO:0000313" key="12">
    <source>
        <dbReference type="EMBL" id="OZJ03019.1"/>
    </source>
</evidence>
<feature type="transmembrane region" description="Helical" evidence="10">
    <location>
        <begin position="376"/>
        <end position="396"/>
    </location>
</feature>
<dbReference type="GO" id="GO:0006874">
    <property type="term" value="P:intracellular calcium ion homeostasis"/>
    <property type="evidence" value="ECO:0007669"/>
    <property type="project" value="TreeGrafter"/>
</dbReference>
<comment type="function">
    <text evidence="10">Has a role in promoting intracellular calcium ion sequestration via the exchange of calcium ions for hydrogen ions across the vacuolar membrane. Involved also in manganese ion homeostasis via its uptake into the vacuole.</text>
</comment>
<keyword evidence="3 10" id="KW-0813">Transport</keyword>
<evidence type="ECO:0000256" key="8">
    <source>
        <dbReference type="ARBA" id="ARBA00023065"/>
    </source>
</evidence>
<evidence type="ECO:0000256" key="9">
    <source>
        <dbReference type="ARBA" id="ARBA00023136"/>
    </source>
</evidence>
<dbReference type="InterPro" id="IPR004798">
    <property type="entry name" value="CAX-like"/>
</dbReference>
<keyword evidence="13" id="KW-1185">Reference proteome</keyword>
<protein>
    <recommendedName>
        <fullName evidence="10">Vacuolar calcium ion transporter</fullName>
    </recommendedName>
</protein>
<feature type="domain" description="Sodium/calcium exchanger membrane region" evidence="11">
    <location>
        <begin position="58"/>
        <end position="222"/>
    </location>
</feature>
<keyword evidence="8 10" id="KW-0406">Ion transport</keyword>
<feature type="domain" description="Sodium/calcium exchanger membrane region" evidence="11">
    <location>
        <begin position="251"/>
        <end position="391"/>
    </location>
</feature>
<accession>A0A261XXC2</accession>
<evidence type="ECO:0000256" key="2">
    <source>
        <dbReference type="ARBA" id="ARBA00008170"/>
    </source>
</evidence>
<feature type="transmembrane region" description="Helical" evidence="10">
    <location>
        <begin position="114"/>
        <end position="132"/>
    </location>
</feature>
<keyword evidence="4 10" id="KW-0109">Calcium transport</keyword>
<dbReference type="GO" id="GO:0012505">
    <property type="term" value="C:endomembrane system"/>
    <property type="evidence" value="ECO:0007669"/>
    <property type="project" value="UniProtKB-SubCell"/>
</dbReference>
<dbReference type="InterPro" id="IPR044880">
    <property type="entry name" value="NCX_ion-bd_dom_sf"/>
</dbReference>
<keyword evidence="9 10" id="KW-0472">Membrane</keyword>
<feature type="transmembrane region" description="Helical" evidence="10">
    <location>
        <begin position="246"/>
        <end position="266"/>
    </location>
</feature>
<evidence type="ECO:0000256" key="6">
    <source>
        <dbReference type="ARBA" id="ARBA00022837"/>
    </source>
</evidence>
<evidence type="ECO:0000256" key="7">
    <source>
        <dbReference type="ARBA" id="ARBA00022989"/>
    </source>
</evidence>
<dbReference type="OrthoDB" id="1699231at2759"/>
<dbReference type="NCBIfam" id="TIGR00846">
    <property type="entry name" value="caca2"/>
    <property type="match status" value="1"/>
</dbReference>
<keyword evidence="10" id="KW-0926">Vacuole</keyword>
<evidence type="ECO:0000313" key="13">
    <source>
        <dbReference type="Proteomes" id="UP000242875"/>
    </source>
</evidence>
<feature type="transmembrane region" description="Helical" evidence="10">
    <location>
        <begin position="206"/>
        <end position="225"/>
    </location>
</feature>
<proteinExistence type="inferred from homology"/>
<dbReference type="GO" id="GO:0015369">
    <property type="term" value="F:calcium:proton antiporter activity"/>
    <property type="evidence" value="ECO:0007669"/>
    <property type="project" value="UniProtKB-UniRule"/>
</dbReference>
<comment type="subcellular location">
    <subcellularLocation>
        <location evidence="1">Endomembrane system</location>
        <topology evidence="1">Multi-pass membrane protein</topology>
    </subcellularLocation>
    <subcellularLocation>
        <location evidence="10">Vacuole membrane</location>
    </subcellularLocation>
</comment>
<feature type="transmembrane region" description="Helical" evidence="10">
    <location>
        <begin position="153"/>
        <end position="171"/>
    </location>
</feature>
<gene>
    <name evidence="12" type="ORF">BZG36_03965</name>
</gene>
<keyword evidence="6 10" id="KW-0106">Calcium</keyword>
<dbReference type="Pfam" id="PF01699">
    <property type="entry name" value="Na_Ca_ex"/>
    <property type="match status" value="2"/>
</dbReference>
<dbReference type="AlphaFoldDB" id="A0A261XXC2"/>
<comment type="caution">
    <text evidence="12">The sequence shown here is derived from an EMBL/GenBank/DDBJ whole genome shotgun (WGS) entry which is preliminary data.</text>
</comment>
<dbReference type="PANTHER" id="PTHR31503">
    <property type="entry name" value="VACUOLAR CALCIUM ION TRANSPORTER"/>
    <property type="match status" value="1"/>
</dbReference>
<evidence type="ECO:0000256" key="5">
    <source>
        <dbReference type="ARBA" id="ARBA00022692"/>
    </source>
</evidence>
<dbReference type="InterPro" id="IPR004837">
    <property type="entry name" value="NaCa_Exmemb"/>
</dbReference>
<dbReference type="GO" id="GO:0005774">
    <property type="term" value="C:vacuolar membrane"/>
    <property type="evidence" value="ECO:0007669"/>
    <property type="project" value="UniProtKB-SubCell"/>
</dbReference>
<feature type="transmembrane region" description="Helical" evidence="10">
    <location>
        <begin position="58"/>
        <end position="77"/>
    </location>
</feature>
<evidence type="ECO:0000256" key="1">
    <source>
        <dbReference type="ARBA" id="ARBA00004127"/>
    </source>
</evidence>
<evidence type="ECO:0000256" key="3">
    <source>
        <dbReference type="ARBA" id="ARBA00022448"/>
    </source>
</evidence>
<organism evidence="12 13">
    <name type="scientific">Bifiguratus adelaidae</name>
    <dbReference type="NCBI Taxonomy" id="1938954"/>
    <lineage>
        <taxon>Eukaryota</taxon>
        <taxon>Fungi</taxon>
        <taxon>Fungi incertae sedis</taxon>
        <taxon>Mucoromycota</taxon>
        <taxon>Mucoromycotina</taxon>
        <taxon>Endogonomycetes</taxon>
        <taxon>Endogonales</taxon>
        <taxon>Endogonales incertae sedis</taxon>
        <taxon>Bifiguratus</taxon>
    </lineage>
</organism>
<evidence type="ECO:0000259" key="11">
    <source>
        <dbReference type="Pfam" id="PF01699"/>
    </source>
</evidence>
<reference evidence="12 13" key="1">
    <citation type="journal article" date="2017" name="Mycologia">
        <title>Bifiguratus adelaidae, gen. et sp. nov., a new member of Mucoromycotina in endophytic and soil-dwelling habitats.</title>
        <authorList>
            <person name="Torres-Cruz T.J."/>
            <person name="Billingsley Tobias T.L."/>
            <person name="Almatruk M."/>
            <person name="Hesse C."/>
            <person name="Kuske C.R."/>
            <person name="Desiro A."/>
            <person name="Benucci G.M."/>
            <person name="Bonito G."/>
            <person name="Stajich J.E."/>
            <person name="Dunlap C."/>
            <person name="Arnold A.E."/>
            <person name="Porras-Alfaro A."/>
        </authorList>
    </citation>
    <scope>NUCLEOTIDE SEQUENCE [LARGE SCALE GENOMIC DNA]</scope>
    <source>
        <strain evidence="12 13">AZ0501</strain>
    </source>
</reference>
<dbReference type="Proteomes" id="UP000242875">
    <property type="component" value="Unassembled WGS sequence"/>
</dbReference>
<keyword evidence="7 10" id="KW-1133">Transmembrane helix</keyword>
<comment type="similarity">
    <text evidence="2 10">Belongs to the Ca(2+):cation antiporter (CaCA) (TC 2.A.19) family.</text>
</comment>
<feature type="transmembrane region" description="Helical" evidence="10">
    <location>
        <begin position="89"/>
        <end position="108"/>
    </location>
</feature>
<dbReference type="Gene3D" id="1.20.1420.30">
    <property type="entry name" value="NCX, central ion-binding region"/>
    <property type="match status" value="1"/>
</dbReference>
<feature type="transmembrane region" description="Helical" evidence="10">
    <location>
        <begin position="316"/>
        <end position="342"/>
    </location>
</feature>
<feature type="transmembrane region" description="Helical" evidence="10">
    <location>
        <begin position="30"/>
        <end position="52"/>
    </location>
</feature>
<dbReference type="NCBIfam" id="TIGR00378">
    <property type="entry name" value="cax"/>
    <property type="match status" value="1"/>
</dbReference>
<dbReference type="InterPro" id="IPR004713">
    <property type="entry name" value="CaH_exchang"/>
</dbReference>
<feature type="transmembrane region" description="Helical" evidence="10">
    <location>
        <begin position="286"/>
        <end position="309"/>
    </location>
</feature>
<dbReference type="EMBL" id="MVBO01000110">
    <property type="protein sequence ID" value="OZJ03019.1"/>
    <property type="molecule type" value="Genomic_DNA"/>
</dbReference>
<keyword evidence="5 10" id="KW-0812">Transmembrane</keyword>
<evidence type="ECO:0000256" key="10">
    <source>
        <dbReference type="RuleBase" id="RU365028"/>
    </source>
</evidence>
<name>A0A261XXC2_9FUNG</name>
<dbReference type="PANTHER" id="PTHR31503:SF22">
    <property type="entry name" value="VACUOLAR CALCIUM ION TRANSPORTER"/>
    <property type="match status" value="1"/>
</dbReference>
<feature type="transmembrane region" description="Helical" evidence="10">
    <location>
        <begin position="348"/>
        <end position="369"/>
    </location>
</feature>
<sequence length="401" mass="43185">MSERQPLLYTHPPSLSSNFSGANARGLRNIFFGSYFNLGLLFIPFGAASQLAHWEDTATFALNFLAIIPLARLLGIATEELALRAGSTIGGLLNATFGNAIELILGLVALKEGLIRVVQASVLGSMLSNILLARWTRKEQVFNMTAAQTSSSLLALTCLSLLVPAAFVGSISTDNDMKQPRGNSQHYGTGIGDISLEDKILSLSRGTAVVMLLVYGMFLFFQASLKTHSHLYEEEADSDDEGEPTINTVTSVLLLIGVTLLVAMHAEFLVGSIEGIVSQWHLTETFVGIILLPIVGNAAEHVSSVTFAIKNKMDLCIGVAIGSSMQIGLFLTPALVLAGWIIGQPMTLYFHMFETTVLLVSVLVVNYLLQDGKSNWLEGAMLLSSYVIIGIAFFYYPANSG</sequence>
<evidence type="ECO:0000256" key="4">
    <source>
        <dbReference type="ARBA" id="ARBA00022568"/>
    </source>
</evidence>
<keyword evidence="10" id="KW-0050">Antiport</keyword>